<organism evidence="1 2">
    <name type="scientific">Pseudomonas benzenivorans</name>
    <dbReference type="NCBI Taxonomy" id="556533"/>
    <lineage>
        <taxon>Bacteria</taxon>
        <taxon>Pseudomonadati</taxon>
        <taxon>Pseudomonadota</taxon>
        <taxon>Gammaproteobacteria</taxon>
        <taxon>Pseudomonadales</taxon>
        <taxon>Pseudomonadaceae</taxon>
        <taxon>Pseudomonas</taxon>
    </lineage>
</organism>
<evidence type="ECO:0000313" key="1">
    <source>
        <dbReference type="EMBL" id="UTW09491.1"/>
    </source>
</evidence>
<dbReference type="InterPro" id="IPR046733">
    <property type="entry name" value="DUF6625"/>
</dbReference>
<dbReference type="Proteomes" id="UP001059672">
    <property type="component" value="Chromosome"/>
</dbReference>
<protein>
    <submittedName>
        <fullName evidence="1">Uncharacterized protein</fullName>
    </submittedName>
</protein>
<sequence>MTAQPSICFVIPYFGHWPFWMPFFLESCRRNPDVDWLLFSDCGVPADLPKNVRIESISYADYCALVARRLNIPFAPENAYKLCDIKPALGFIHEDRLGGYDFWAFGDIDLVFGRLRDYFTAERLARRDLFSTHERRVSGHLCLMRNTPRMREAFMRMPDWQARFCDQQHHALDEGAFSRIFLWRKNFPRPLFKLVGLFNPWRRRSEFREAFSTPSGCIPWIDGSFVFPTRWFWREGRLSNDLDSGREFPYFHFVVWKRDAWPALELPSAEAVERLAREPVWQISAQGFQQGEQ</sequence>
<evidence type="ECO:0000313" key="2">
    <source>
        <dbReference type="Proteomes" id="UP001059672"/>
    </source>
</evidence>
<reference evidence="1" key="1">
    <citation type="submission" date="2021-04" db="EMBL/GenBank/DDBJ databases">
        <title>Oceanospirillales bacteria with DddD are important DMSP degraders in coastal seawater.</title>
        <authorList>
            <person name="Liu J."/>
        </authorList>
    </citation>
    <scope>NUCLEOTIDE SEQUENCE</scope>
    <source>
        <strain evidence="1">D13-4</strain>
    </source>
</reference>
<dbReference type="EMBL" id="CP073346">
    <property type="protein sequence ID" value="UTW09491.1"/>
    <property type="molecule type" value="Genomic_DNA"/>
</dbReference>
<accession>A0ABY5HCC0</accession>
<keyword evidence="2" id="KW-1185">Reference proteome</keyword>
<gene>
    <name evidence="1" type="ORF">KDW96_09400</name>
</gene>
<name>A0ABY5HCC0_9PSED</name>
<proteinExistence type="predicted"/>
<dbReference type="Pfam" id="PF20330">
    <property type="entry name" value="DUF6625"/>
    <property type="match status" value="1"/>
</dbReference>
<dbReference type="RefSeq" id="WP_255840148.1">
    <property type="nucleotide sequence ID" value="NZ_CP073346.1"/>
</dbReference>